<feature type="domain" description="PAS" evidence="9">
    <location>
        <begin position="308"/>
        <end position="380"/>
    </location>
</feature>
<dbReference type="InterPro" id="IPR001789">
    <property type="entry name" value="Sig_transdc_resp-reg_receiver"/>
</dbReference>
<evidence type="ECO:0000313" key="11">
    <source>
        <dbReference type="EMBL" id="GLH72107.1"/>
    </source>
</evidence>
<dbReference type="CDD" id="cd13704">
    <property type="entry name" value="PBP2_HisK"/>
    <property type="match status" value="1"/>
</dbReference>
<feature type="modified residue" description="4-aspartylphosphate" evidence="4">
    <location>
        <position position="745"/>
    </location>
</feature>
<dbReference type="Gene3D" id="3.30.450.20">
    <property type="entry name" value="PAS domain"/>
    <property type="match status" value="1"/>
</dbReference>
<feature type="domain" description="Histidine kinase" evidence="7">
    <location>
        <begin position="448"/>
        <end position="673"/>
    </location>
</feature>
<dbReference type="SMART" id="SM00388">
    <property type="entry name" value="HisKA"/>
    <property type="match status" value="1"/>
</dbReference>
<evidence type="ECO:0000256" key="1">
    <source>
        <dbReference type="ARBA" id="ARBA00000085"/>
    </source>
</evidence>
<dbReference type="PANTHER" id="PTHR43065">
    <property type="entry name" value="SENSOR HISTIDINE KINASE"/>
    <property type="match status" value="1"/>
</dbReference>
<feature type="domain" description="Response regulatory" evidence="8">
    <location>
        <begin position="694"/>
        <end position="808"/>
    </location>
</feature>
<dbReference type="CDD" id="cd00130">
    <property type="entry name" value="PAS"/>
    <property type="match status" value="1"/>
</dbReference>
<feature type="signal peptide" evidence="6">
    <location>
        <begin position="1"/>
        <end position="22"/>
    </location>
</feature>
<dbReference type="InterPro" id="IPR000014">
    <property type="entry name" value="PAS"/>
</dbReference>
<dbReference type="Gene3D" id="3.40.50.2300">
    <property type="match status" value="1"/>
</dbReference>
<feature type="domain" description="PAC" evidence="10">
    <location>
        <begin position="381"/>
        <end position="435"/>
    </location>
</feature>
<dbReference type="InterPro" id="IPR004358">
    <property type="entry name" value="Sig_transdc_His_kin-like_C"/>
</dbReference>
<evidence type="ECO:0000256" key="4">
    <source>
        <dbReference type="PROSITE-ProRule" id="PRU00169"/>
    </source>
</evidence>
<feature type="chain" id="PRO_5045395228" description="histidine kinase" evidence="6">
    <location>
        <begin position="23"/>
        <end position="815"/>
    </location>
</feature>
<evidence type="ECO:0000313" key="12">
    <source>
        <dbReference type="Proteomes" id="UP001165069"/>
    </source>
</evidence>
<reference evidence="11 12" key="1">
    <citation type="journal article" date="2023" name="Antonie Van Leeuwenhoek">
        <title>Mesoterricola silvestris gen. nov., sp. nov., Mesoterricola sediminis sp. nov., Geothrix oryzae sp. nov., Geothrix edaphica sp. nov., Geothrix rubra sp. nov., and Geothrix limicola sp. nov., six novel members of Acidobacteriota isolated from soils.</title>
        <authorList>
            <person name="Itoh H."/>
            <person name="Sugisawa Y."/>
            <person name="Mise K."/>
            <person name="Xu Z."/>
            <person name="Kuniyasu M."/>
            <person name="Ushijima N."/>
            <person name="Kawano K."/>
            <person name="Kobayashi E."/>
            <person name="Shiratori Y."/>
            <person name="Masuda Y."/>
            <person name="Senoo K."/>
        </authorList>
    </citation>
    <scope>NUCLEOTIDE SEQUENCE [LARGE SCALE GENOMIC DNA]</scope>
    <source>
        <strain evidence="11 12">Red804</strain>
    </source>
</reference>
<dbReference type="RefSeq" id="WP_285570141.1">
    <property type="nucleotide sequence ID" value="NZ_BSDE01000001.1"/>
</dbReference>
<dbReference type="SUPFAM" id="SSF47384">
    <property type="entry name" value="Homodimeric domain of signal transducing histidine kinase"/>
    <property type="match status" value="1"/>
</dbReference>
<evidence type="ECO:0000259" key="10">
    <source>
        <dbReference type="PROSITE" id="PS50113"/>
    </source>
</evidence>
<dbReference type="InterPro" id="IPR035965">
    <property type="entry name" value="PAS-like_dom_sf"/>
</dbReference>
<protein>
    <recommendedName>
        <fullName evidence="2">histidine kinase</fullName>
        <ecNumber evidence="2">2.7.13.3</ecNumber>
    </recommendedName>
</protein>
<dbReference type="SMART" id="SM00387">
    <property type="entry name" value="HATPase_c"/>
    <property type="match status" value="1"/>
</dbReference>
<dbReference type="CDD" id="cd00082">
    <property type="entry name" value="HisKA"/>
    <property type="match status" value="1"/>
</dbReference>
<comment type="catalytic activity">
    <reaction evidence="1">
        <text>ATP + protein L-histidine = ADP + protein N-phospho-L-histidine.</text>
        <dbReference type="EC" id="2.7.13.3"/>
    </reaction>
</comment>
<evidence type="ECO:0000259" key="7">
    <source>
        <dbReference type="PROSITE" id="PS50109"/>
    </source>
</evidence>
<dbReference type="Pfam" id="PF00072">
    <property type="entry name" value="Response_reg"/>
    <property type="match status" value="1"/>
</dbReference>
<dbReference type="InterPro" id="IPR036097">
    <property type="entry name" value="HisK_dim/P_sf"/>
</dbReference>
<dbReference type="InterPro" id="IPR036890">
    <property type="entry name" value="HATPase_C_sf"/>
</dbReference>
<dbReference type="InterPro" id="IPR005467">
    <property type="entry name" value="His_kinase_dom"/>
</dbReference>
<evidence type="ECO:0000259" key="8">
    <source>
        <dbReference type="PROSITE" id="PS50110"/>
    </source>
</evidence>
<name>A0ABQ5QBU1_9BACT</name>
<evidence type="ECO:0000256" key="3">
    <source>
        <dbReference type="ARBA" id="ARBA00022553"/>
    </source>
</evidence>
<keyword evidence="6" id="KW-0732">Signal</keyword>
<dbReference type="InterPro" id="IPR003594">
    <property type="entry name" value="HATPase_dom"/>
</dbReference>
<dbReference type="NCBIfam" id="TIGR00229">
    <property type="entry name" value="sensory_box"/>
    <property type="match status" value="1"/>
</dbReference>
<dbReference type="Pfam" id="PF02518">
    <property type="entry name" value="HATPase_c"/>
    <property type="match status" value="1"/>
</dbReference>
<dbReference type="SUPFAM" id="SSF55785">
    <property type="entry name" value="PYP-like sensor domain (PAS domain)"/>
    <property type="match status" value="1"/>
</dbReference>
<dbReference type="SUPFAM" id="SSF55874">
    <property type="entry name" value="ATPase domain of HSP90 chaperone/DNA topoisomerase II/histidine kinase"/>
    <property type="match status" value="1"/>
</dbReference>
<keyword evidence="5" id="KW-0472">Membrane</keyword>
<dbReference type="PROSITE" id="PS50112">
    <property type="entry name" value="PAS"/>
    <property type="match status" value="1"/>
</dbReference>
<dbReference type="EC" id="2.7.13.3" evidence="2"/>
<dbReference type="Pfam" id="PF08448">
    <property type="entry name" value="PAS_4"/>
    <property type="match status" value="1"/>
</dbReference>
<keyword evidence="5" id="KW-1133">Transmembrane helix</keyword>
<dbReference type="InterPro" id="IPR000700">
    <property type="entry name" value="PAS-assoc_C"/>
</dbReference>
<dbReference type="EMBL" id="BSDE01000001">
    <property type="protein sequence ID" value="GLH72107.1"/>
    <property type="molecule type" value="Genomic_DNA"/>
</dbReference>
<dbReference type="Gene3D" id="3.40.190.10">
    <property type="entry name" value="Periplasmic binding protein-like II"/>
    <property type="match status" value="2"/>
</dbReference>
<keyword evidence="12" id="KW-1185">Reference proteome</keyword>
<dbReference type="SMART" id="SM00062">
    <property type="entry name" value="PBPb"/>
    <property type="match status" value="1"/>
</dbReference>
<dbReference type="PROSITE" id="PS50113">
    <property type="entry name" value="PAC"/>
    <property type="match status" value="1"/>
</dbReference>
<dbReference type="InterPro" id="IPR001638">
    <property type="entry name" value="Solute-binding_3/MltF_N"/>
</dbReference>
<sequence length="815" mass="89092">MTTLLRALRILAIACFSGLCLVPAPPSSTGGRKVVVGINRDFPPYEYLDAKGQPEGYDIDLMRAVAELEGLDLEFRADTWDGTLSAFREGRVDVLAGLLHSKAREAFADFSTPHLVVHYAIFVRNGDLRIQDASQLKGHRILVERQSQMHDHLRSLGLDSELLPVGSEPEALRRLASGEADAAAAPQLEGLGLAKREHLTIRTAGGPLMTRQLCFATRKGDADLLSKLNTGLAILNETGRYADIYKAWFGALQPDPRTGALLIRRGLIVLAAVCLALILLGVWNRSLSRKVVRATAQLRQANQEIQDREAFLDTVIESLPVAIFGKDPRKGYVFTLWNARSEEMFGLPRQEVLGRTDYDFFPKEQADFFRAKDEEVVREGRPVEIQEERISSVSLGDITLHTRKVPLFDDHGPALLLGISENITERKTMEEALRQSQKLESLGILAGGIAHDFNNLLTAIMGNLGLAELHTPEGHPAQPFLANAQATSLRAAELTHQMLAYSGKGLFVVKPVDLSETAGDMASLLKVSISKKITLRFEFTPYLPRIQADPAQLQQVVMNLVTNAAEAIGDAEGEVRVATGLADLEAAQLPGLHPGSQIPAGRYVTLRVTDSGIGMAPEVLSRIFDPFFTTKFSGRGLGLSAMLGILRAHHAGISIKSQPGAGTEFCLYFPVSDQPPDAEKPRPVYDGLMPDLGTVLVVEDEPDVRQSTVALLRHAGYEVLEAWDGLEACVLYRQERARIDLVLMDLTMPKMDGRTAAAEILSFDPKARIVLTSGFQILSAEHAPGGLAGFLQKPFQMEDLLEILHLANPSSDQQS</sequence>
<dbReference type="InterPro" id="IPR013656">
    <property type="entry name" value="PAS_4"/>
</dbReference>
<dbReference type="PROSITE" id="PS50110">
    <property type="entry name" value="RESPONSE_REGULATORY"/>
    <property type="match status" value="1"/>
</dbReference>
<dbReference type="SMART" id="SM00091">
    <property type="entry name" value="PAS"/>
    <property type="match status" value="1"/>
</dbReference>
<gene>
    <name evidence="11" type="ORF">GETHLI_06090</name>
</gene>
<keyword evidence="3 4" id="KW-0597">Phosphoprotein</keyword>
<dbReference type="Proteomes" id="UP001165069">
    <property type="component" value="Unassembled WGS sequence"/>
</dbReference>
<feature type="transmembrane region" description="Helical" evidence="5">
    <location>
        <begin position="262"/>
        <end position="283"/>
    </location>
</feature>
<accession>A0ABQ5QBU1</accession>
<comment type="caution">
    <text evidence="11">The sequence shown here is derived from an EMBL/GenBank/DDBJ whole genome shotgun (WGS) entry which is preliminary data.</text>
</comment>
<dbReference type="Pfam" id="PF00497">
    <property type="entry name" value="SBP_bac_3"/>
    <property type="match status" value="1"/>
</dbReference>
<dbReference type="Gene3D" id="3.30.565.10">
    <property type="entry name" value="Histidine kinase-like ATPase, C-terminal domain"/>
    <property type="match status" value="1"/>
</dbReference>
<dbReference type="InterPro" id="IPR003661">
    <property type="entry name" value="HisK_dim/P_dom"/>
</dbReference>
<keyword evidence="5" id="KW-0812">Transmembrane</keyword>
<evidence type="ECO:0000256" key="2">
    <source>
        <dbReference type="ARBA" id="ARBA00012438"/>
    </source>
</evidence>
<dbReference type="SUPFAM" id="SSF52172">
    <property type="entry name" value="CheY-like"/>
    <property type="match status" value="1"/>
</dbReference>
<dbReference type="SMART" id="SM00448">
    <property type="entry name" value="REC"/>
    <property type="match status" value="1"/>
</dbReference>
<dbReference type="PRINTS" id="PR00344">
    <property type="entry name" value="BCTRLSENSOR"/>
</dbReference>
<evidence type="ECO:0000259" key="9">
    <source>
        <dbReference type="PROSITE" id="PS50112"/>
    </source>
</evidence>
<evidence type="ECO:0000256" key="6">
    <source>
        <dbReference type="SAM" id="SignalP"/>
    </source>
</evidence>
<dbReference type="InterPro" id="IPR011006">
    <property type="entry name" value="CheY-like_superfamily"/>
</dbReference>
<proteinExistence type="predicted"/>
<evidence type="ECO:0000256" key="5">
    <source>
        <dbReference type="SAM" id="Phobius"/>
    </source>
</evidence>
<dbReference type="PANTHER" id="PTHR43065:SF42">
    <property type="entry name" value="TWO-COMPONENT SENSOR PPRA"/>
    <property type="match status" value="1"/>
</dbReference>
<dbReference type="Gene3D" id="1.10.287.130">
    <property type="match status" value="1"/>
</dbReference>
<dbReference type="PROSITE" id="PS50109">
    <property type="entry name" value="HIS_KIN"/>
    <property type="match status" value="1"/>
</dbReference>
<dbReference type="SUPFAM" id="SSF53850">
    <property type="entry name" value="Periplasmic binding protein-like II"/>
    <property type="match status" value="1"/>
</dbReference>
<organism evidence="11 12">
    <name type="scientific">Geothrix limicola</name>
    <dbReference type="NCBI Taxonomy" id="2927978"/>
    <lineage>
        <taxon>Bacteria</taxon>
        <taxon>Pseudomonadati</taxon>
        <taxon>Acidobacteriota</taxon>
        <taxon>Holophagae</taxon>
        <taxon>Holophagales</taxon>
        <taxon>Holophagaceae</taxon>
        <taxon>Geothrix</taxon>
    </lineage>
</organism>